<dbReference type="Pfam" id="PF00270">
    <property type="entry name" value="DEAD"/>
    <property type="match status" value="1"/>
</dbReference>
<dbReference type="GO" id="GO:0005829">
    <property type="term" value="C:cytosol"/>
    <property type="evidence" value="ECO:0007669"/>
    <property type="project" value="TreeGrafter"/>
</dbReference>
<dbReference type="InterPro" id="IPR027417">
    <property type="entry name" value="P-loop_NTPase"/>
</dbReference>
<dbReference type="GO" id="GO:0016787">
    <property type="term" value="F:hydrolase activity"/>
    <property type="evidence" value="ECO:0007669"/>
    <property type="project" value="UniProtKB-KW"/>
</dbReference>
<dbReference type="EMBL" id="MHIU01000023">
    <property type="protein sequence ID" value="OGY57783.1"/>
    <property type="molecule type" value="Genomic_DNA"/>
</dbReference>
<dbReference type="InterPro" id="IPR011545">
    <property type="entry name" value="DEAD/DEAH_box_helicase_dom"/>
</dbReference>
<evidence type="ECO:0000256" key="2">
    <source>
        <dbReference type="ARBA" id="ARBA00022801"/>
    </source>
</evidence>
<protein>
    <recommendedName>
        <fullName evidence="14">DEAD/DEAH box helicase</fullName>
    </recommendedName>
</protein>
<evidence type="ECO:0000256" key="1">
    <source>
        <dbReference type="ARBA" id="ARBA00022741"/>
    </source>
</evidence>
<dbReference type="InterPro" id="IPR014014">
    <property type="entry name" value="RNA_helicase_DEAD_Q_motif"/>
</dbReference>
<sequence>MTKETDFNGLGIAPAILDSLKRLNFSVPTPIQAQSIPIAIEGKDLIGVAQTGTGKTLAFGIPMIQNILKNPHRKGLIVLPTRELAIQVEEALRKIGASLGIKTAVLIGGEGMWSQMRALSYKPQIILGTPGRIIDHLERKTVSLKETGILVLDEADRMLDMGFAPQLKRIMENVPKQRQTMLFSATMPQEIIRIAKQYMEIPVQVEIARSGTAAKDVTHELFFVSQGDKPRLLEKVLQQYKGSVLIFTRTKFGAKRIAAHTRALGHAAVEFHSNRSLSQRKEALNGFKIGRYRVLIATDIAARGIDVSNIELVLNYDLPDAAEDYVHRIGRTGRAGGTGHAISFARPDERRDVYNIERLIRATLPVSQLPELPPHYKGTIVSPEEPRRFPSRSGGGYQGRNPRPQSGFNRFSRNGNRGPSFSRGRSRSRPGGFQRRTSR</sequence>
<evidence type="ECO:0000256" key="8">
    <source>
        <dbReference type="SAM" id="MobiDB-lite"/>
    </source>
</evidence>
<evidence type="ECO:0000256" key="6">
    <source>
        <dbReference type="PROSITE-ProRule" id="PRU00552"/>
    </source>
</evidence>
<dbReference type="Gene3D" id="3.40.50.300">
    <property type="entry name" value="P-loop containing nucleotide triphosphate hydrolases"/>
    <property type="match status" value="2"/>
</dbReference>
<dbReference type="InterPro" id="IPR044742">
    <property type="entry name" value="DEAD/DEAH_RhlB"/>
</dbReference>
<dbReference type="SUPFAM" id="SSF52540">
    <property type="entry name" value="P-loop containing nucleoside triphosphate hydrolases"/>
    <property type="match status" value="1"/>
</dbReference>
<dbReference type="PROSITE" id="PS51195">
    <property type="entry name" value="Q_MOTIF"/>
    <property type="match status" value="1"/>
</dbReference>
<feature type="short sequence motif" description="Q motif" evidence="6">
    <location>
        <begin position="5"/>
        <end position="33"/>
    </location>
</feature>
<keyword evidence="4 7" id="KW-0067">ATP-binding</keyword>
<dbReference type="CDD" id="cd18787">
    <property type="entry name" value="SF2_C_DEAD"/>
    <property type="match status" value="1"/>
</dbReference>
<dbReference type="CDD" id="cd00268">
    <property type="entry name" value="DEADc"/>
    <property type="match status" value="1"/>
</dbReference>
<organism evidence="12 13">
    <name type="scientific">Candidatus Colwellbacteria bacterium RIFCSPHIGHO2_02_FULL_43_15</name>
    <dbReference type="NCBI Taxonomy" id="1797686"/>
    <lineage>
        <taxon>Bacteria</taxon>
        <taxon>Candidatus Colwelliibacteriota</taxon>
    </lineage>
</organism>
<dbReference type="InterPro" id="IPR014001">
    <property type="entry name" value="Helicase_ATP-bd"/>
</dbReference>
<evidence type="ECO:0000259" key="9">
    <source>
        <dbReference type="PROSITE" id="PS51192"/>
    </source>
</evidence>
<evidence type="ECO:0008006" key="14">
    <source>
        <dbReference type="Google" id="ProtNLM"/>
    </source>
</evidence>
<keyword evidence="1 7" id="KW-0547">Nucleotide-binding</keyword>
<evidence type="ECO:0000313" key="12">
    <source>
        <dbReference type="EMBL" id="OGY57783.1"/>
    </source>
</evidence>
<dbReference type="PANTHER" id="PTHR47959">
    <property type="entry name" value="ATP-DEPENDENT RNA HELICASE RHLE-RELATED"/>
    <property type="match status" value="1"/>
</dbReference>
<name>A0A1G1YZJ5_9BACT</name>
<proteinExistence type="inferred from homology"/>
<dbReference type="PROSITE" id="PS51194">
    <property type="entry name" value="HELICASE_CTER"/>
    <property type="match status" value="1"/>
</dbReference>
<evidence type="ECO:0000256" key="4">
    <source>
        <dbReference type="ARBA" id="ARBA00022840"/>
    </source>
</evidence>
<dbReference type="AlphaFoldDB" id="A0A1G1YZJ5"/>
<feature type="domain" description="Helicase C-terminal" evidence="10">
    <location>
        <begin position="228"/>
        <end position="380"/>
    </location>
</feature>
<accession>A0A1G1YZJ5</accession>
<feature type="domain" description="DEAD-box RNA helicase Q" evidence="11">
    <location>
        <begin position="5"/>
        <end position="33"/>
    </location>
</feature>
<dbReference type="Proteomes" id="UP000178651">
    <property type="component" value="Unassembled WGS sequence"/>
</dbReference>
<dbReference type="GO" id="GO:0003676">
    <property type="term" value="F:nucleic acid binding"/>
    <property type="evidence" value="ECO:0007669"/>
    <property type="project" value="InterPro"/>
</dbReference>
<evidence type="ECO:0000256" key="3">
    <source>
        <dbReference type="ARBA" id="ARBA00022806"/>
    </source>
</evidence>
<dbReference type="PROSITE" id="PS00039">
    <property type="entry name" value="DEAD_ATP_HELICASE"/>
    <property type="match status" value="1"/>
</dbReference>
<dbReference type="SMART" id="SM00490">
    <property type="entry name" value="HELICc"/>
    <property type="match status" value="1"/>
</dbReference>
<feature type="region of interest" description="Disordered" evidence="8">
    <location>
        <begin position="371"/>
        <end position="439"/>
    </location>
</feature>
<keyword evidence="2 7" id="KW-0378">Hydrolase</keyword>
<evidence type="ECO:0000259" key="11">
    <source>
        <dbReference type="PROSITE" id="PS51195"/>
    </source>
</evidence>
<dbReference type="GO" id="GO:0005524">
    <property type="term" value="F:ATP binding"/>
    <property type="evidence" value="ECO:0007669"/>
    <property type="project" value="UniProtKB-KW"/>
</dbReference>
<dbReference type="PANTHER" id="PTHR47959:SF13">
    <property type="entry name" value="ATP-DEPENDENT RNA HELICASE RHLE"/>
    <property type="match status" value="1"/>
</dbReference>
<feature type="domain" description="Helicase ATP-binding" evidence="9">
    <location>
        <begin position="36"/>
        <end position="205"/>
    </location>
</feature>
<comment type="caution">
    <text evidence="12">The sequence shown here is derived from an EMBL/GenBank/DDBJ whole genome shotgun (WGS) entry which is preliminary data.</text>
</comment>
<evidence type="ECO:0000313" key="13">
    <source>
        <dbReference type="Proteomes" id="UP000178651"/>
    </source>
</evidence>
<keyword evidence="3 7" id="KW-0347">Helicase</keyword>
<dbReference type="PROSITE" id="PS51192">
    <property type="entry name" value="HELICASE_ATP_BIND_1"/>
    <property type="match status" value="1"/>
</dbReference>
<dbReference type="InterPro" id="IPR050079">
    <property type="entry name" value="DEAD_box_RNA_helicase"/>
</dbReference>
<evidence type="ECO:0000259" key="10">
    <source>
        <dbReference type="PROSITE" id="PS51194"/>
    </source>
</evidence>
<dbReference type="SMART" id="SM00487">
    <property type="entry name" value="DEXDc"/>
    <property type="match status" value="1"/>
</dbReference>
<feature type="compositionally biased region" description="Low complexity" evidence="8">
    <location>
        <begin position="412"/>
        <end position="439"/>
    </location>
</feature>
<reference evidence="12 13" key="1">
    <citation type="journal article" date="2016" name="Nat. Commun.">
        <title>Thousands of microbial genomes shed light on interconnected biogeochemical processes in an aquifer system.</title>
        <authorList>
            <person name="Anantharaman K."/>
            <person name="Brown C.T."/>
            <person name="Hug L.A."/>
            <person name="Sharon I."/>
            <person name="Castelle C.J."/>
            <person name="Probst A.J."/>
            <person name="Thomas B.C."/>
            <person name="Singh A."/>
            <person name="Wilkins M.J."/>
            <person name="Karaoz U."/>
            <person name="Brodie E.L."/>
            <person name="Williams K.H."/>
            <person name="Hubbard S.S."/>
            <person name="Banfield J.F."/>
        </authorList>
    </citation>
    <scope>NUCLEOTIDE SEQUENCE [LARGE SCALE GENOMIC DNA]</scope>
</reference>
<evidence type="ECO:0000256" key="7">
    <source>
        <dbReference type="RuleBase" id="RU000492"/>
    </source>
</evidence>
<comment type="similarity">
    <text evidence="5 7">Belongs to the DEAD box helicase family.</text>
</comment>
<dbReference type="Pfam" id="PF00271">
    <property type="entry name" value="Helicase_C"/>
    <property type="match status" value="1"/>
</dbReference>
<gene>
    <name evidence="12" type="ORF">A3D47_02515</name>
</gene>
<dbReference type="InterPro" id="IPR001650">
    <property type="entry name" value="Helicase_C-like"/>
</dbReference>
<dbReference type="InterPro" id="IPR000629">
    <property type="entry name" value="RNA-helicase_DEAD-box_CS"/>
</dbReference>
<dbReference type="GO" id="GO:0003724">
    <property type="term" value="F:RNA helicase activity"/>
    <property type="evidence" value="ECO:0007669"/>
    <property type="project" value="InterPro"/>
</dbReference>
<evidence type="ECO:0000256" key="5">
    <source>
        <dbReference type="ARBA" id="ARBA00038437"/>
    </source>
</evidence>